<accession>A0A7T5VBS4</accession>
<name>A0A7T5VBS4_9BACT</name>
<evidence type="ECO:0000313" key="2">
    <source>
        <dbReference type="EMBL" id="QQG64952.1"/>
    </source>
</evidence>
<dbReference type="Proteomes" id="UP000596092">
    <property type="component" value="Chromosome"/>
</dbReference>
<dbReference type="CDD" id="cd00085">
    <property type="entry name" value="HNHc"/>
    <property type="match status" value="1"/>
</dbReference>
<dbReference type="Gene3D" id="1.10.30.50">
    <property type="match status" value="1"/>
</dbReference>
<keyword evidence="2" id="KW-0378">Hydrolase</keyword>
<keyword evidence="2" id="KW-0540">Nuclease</keyword>
<dbReference type="GO" id="GO:0003676">
    <property type="term" value="F:nucleic acid binding"/>
    <property type="evidence" value="ECO:0007669"/>
    <property type="project" value="InterPro"/>
</dbReference>
<evidence type="ECO:0000259" key="1">
    <source>
        <dbReference type="SMART" id="SM00507"/>
    </source>
</evidence>
<dbReference type="InterPro" id="IPR002711">
    <property type="entry name" value="HNH"/>
</dbReference>
<dbReference type="SMART" id="SM00507">
    <property type="entry name" value="HNHc"/>
    <property type="match status" value="1"/>
</dbReference>
<organism evidence="2 3">
    <name type="scientific">Desulfobulbus oligotrophicus</name>
    <dbReference type="NCBI Taxonomy" id="1909699"/>
    <lineage>
        <taxon>Bacteria</taxon>
        <taxon>Pseudomonadati</taxon>
        <taxon>Thermodesulfobacteriota</taxon>
        <taxon>Desulfobulbia</taxon>
        <taxon>Desulfobulbales</taxon>
        <taxon>Desulfobulbaceae</taxon>
        <taxon>Desulfobulbus</taxon>
    </lineage>
</organism>
<gene>
    <name evidence="2" type="ORF">HP555_03255</name>
</gene>
<evidence type="ECO:0000313" key="3">
    <source>
        <dbReference type="Proteomes" id="UP000596092"/>
    </source>
</evidence>
<feature type="domain" description="HNH nuclease" evidence="1">
    <location>
        <begin position="9"/>
        <end position="58"/>
    </location>
</feature>
<dbReference type="EMBL" id="CP054140">
    <property type="protein sequence ID" value="QQG64952.1"/>
    <property type="molecule type" value="Genomic_DNA"/>
</dbReference>
<protein>
    <submittedName>
        <fullName evidence="2">HNH endonuclease</fullName>
    </submittedName>
</protein>
<proteinExistence type="predicted"/>
<dbReference type="KEGG" id="dog:HP555_03255"/>
<sequence length="288" mass="33102">MSFSKEIVEDALVACGRSCCICHKFCGVRIETHHLKPKHLGGDDSFENCIPLCFDCHAEVEHYNNNHPRGRKFSEGELRKHRDNWYSMVRELNTPLPRHENSVHVIQAVNGKGNMVAGRDLNIVTERVVKKTVVQTDPGGKHIENATARKIQELVKEYIDLHTAAEKDPQRAAQRIWSGIKKEFNVTTYKEIPAEKSDEAIQWLYAQIAMARPKIRRKAPERWKQSFYKPIYARANELGMSKEELYAIAQTRLELKKPVGSLKDLTQKNLEKLHHIMIGEVNKSKRGD</sequence>
<dbReference type="GO" id="GO:0004519">
    <property type="term" value="F:endonuclease activity"/>
    <property type="evidence" value="ECO:0007669"/>
    <property type="project" value="UniProtKB-KW"/>
</dbReference>
<reference evidence="2 3" key="1">
    <citation type="submission" date="2020-05" db="EMBL/GenBank/DDBJ databases">
        <title>Complete genome of Desulfobulbus oligotrophicus.</title>
        <authorList>
            <person name="Podar M."/>
        </authorList>
    </citation>
    <scope>NUCLEOTIDE SEQUENCE [LARGE SCALE GENOMIC DNA]</scope>
    <source>
        <strain evidence="2 3">Prop6</strain>
    </source>
</reference>
<dbReference type="RefSeq" id="WP_199263763.1">
    <property type="nucleotide sequence ID" value="NZ_CP054140.1"/>
</dbReference>
<keyword evidence="2" id="KW-0255">Endonuclease</keyword>
<dbReference type="GO" id="GO:0008270">
    <property type="term" value="F:zinc ion binding"/>
    <property type="evidence" value="ECO:0007669"/>
    <property type="project" value="InterPro"/>
</dbReference>
<dbReference type="InterPro" id="IPR003615">
    <property type="entry name" value="HNH_nuc"/>
</dbReference>
<dbReference type="AlphaFoldDB" id="A0A7T5VBS4"/>
<keyword evidence="3" id="KW-1185">Reference proteome</keyword>
<dbReference type="Pfam" id="PF01844">
    <property type="entry name" value="HNH"/>
    <property type="match status" value="1"/>
</dbReference>